<dbReference type="PANTHER" id="PTHR11803">
    <property type="entry name" value="2-IMINOBUTANOATE/2-IMINOPROPANOATE DEAMINASE RIDA"/>
    <property type="match status" value="1"/>
</dbReference>
<gene>
    <name evidence="1" type="ORF">Pflav_034470</name>
</gene>
<evidence type="ECO:0000313" key="1">
    <source>
        <dbReference type="EMBL" id="BCB77037.1"/>
    </source>
</evidence>
<name>A0A6F8XTB7_9ACTN</name>
<dbReference type="Gene3D" id="3.30.1330.40">
    <property type="entry name" value="RutC-like"/>
    <property type="match status" value="1"/>
</dbReference>
<dbReference type="InterPro" id="IPR006175">
    <property type="entry name" value="YjgF/YER057c/UK114"/>
</dbReference>
<dbReference type="InterPro" id="IPR035959">
    <property type="entry name" value="RutC-like_sf"/>
</dbReference>
<accession>A0A6F8XTB7</accession>
<dbReference type="Proteomes" id="UP000502508">
    <property type="component" value="Chromosome"/>
</dbReference>
<dbReference type="EMBL" id="AP022870">
    <property type="protein sequence ID" value="BCB77037.1"/>
    <property type="molecule type" value="Genomic_DNA"/>
</dbReference>
<proteinExistence type="predicted"/>
<reference evidence="1 2" key="2">
    <citation type="submission" date="2020-03" db="EMBL/GenBank/DDBJ databases">
        <authorList>
            <person name="Ichikawa N."/>
            <person name="Kimura A."/>
            <person name="Kitahashi Y."/>
            <person name="Uohara A."/>
        </authorList>
    </citation>
    <scope>NUCLEOTIDE SEQUENCE [LARGE SCALE GENOMIC DNA]</scope>
    <source>
        <strain evidence="1 2">NBRC 107702</strain>
    </source>
</reference>
<dbReference type="PANTHER" id="PTHR11803:SF39">
    <property type="entry name" value="2-IMINOBUTANOATE_2-IMINOPROPANOATE DEAMINASE"/>
    <property type="match status" value="1"/>
</dbReference>
<dbReference type="CDD" id="cd00448">
    <property type="entry name" value="YjgF_YER057c_UK114_family"/>
    <property type="match status" value="1"/>
</dbReference>
<protein>
    <submittedName>
        <fullName evidence="1">RidA family protein</fullName>
    </submittedName>
</protein>
<dbReference type="Pfam" id="PF01042">
    <property type="entry name" value="Ribonuc_L-PSP"/>
    <property type="match status" value="1"/>
</dbReference>
<dbReference type="RefSeq" id="WP_173036937.1">
    <property type="nucleotide sequence ID" value="NZ_AP022870.1"/>
</dbReference>
<dbReference type="KEGG" id="pfla:Pflav_034470"/>
<reference evidence="1 2" key="1">
    <citation type="submission" date="2020-03" db="EMBL/GenBank/DDBJ databases">
        <title>Whole genome shotgun sequence of Phytohabitans flavus NBRC 107702.</title>
        <authorList>
            <person name="Komaki H."/>
            <person name="Tamura T."/>
        </authorList>
    </citation>
    <scope>NUCLEOTIDE SEQUENCE [LARGE SCALE GENOMIC DNA]</scope>
    <source>
        <strain evidence="1 2">NBRC 107702</strain>
    </source>
</reference>
<dbReference type="GO" id="GO:0005829">
    <property type="term" value="C:cytosol"/>
    <property type="evidence" value="ECO:0007669"/>
    <property type="project" value="TreeGrafter"/>
</dbReference>
<sequence>MRAISTDNAAPVGGPFSQAVIAGDFVYLAGAVPRLPDGTWVRGAFAEQAHLTFTNLARVAEAAGSDLDHAVRVGVYLREWNDFAEMNTIFAQYFKGLVAPVRTTLPVALSGFDIEADAVLYTGP</sequence>
<organism evidence="1 2">
    <name type="scientific">Phytohabitans flavus</name>
    <dbReference type="NCBI Taxonomy" id="1076124"/>
    <lineage>
        <taxon>Bacteria</taxon>
        <taxon>Bacillati</taxon>
        <taxon>Actinomycetota</taxon>
        <taxon>Actinomycetes</taxon>
        <taxon>Micromonosporales</taxon>
        <taxon>Micromonosporaceae</taxon>
    </lineage>
</organism>
<keyword evidence="2" id="KW-1185">Reference proteome</keyword>
<dbReference type="GO" id="GO:0019239">
    <property type="term" value="F:deaminase activity"/>
    <property type="evidence" value="ECO:0007669"/>
    <property type="project" value="TreeGrafter"/>
</dbReference>
<dbReference type="AlphaFoldDB" id="A0A6F8XTB7"/>
<dbReference type="SUPFAM" id="SSF55298">
    <property type="entry name" value="YjgF-like"/>
    <property type="match status" value="1"/>
</dbReference>
<evidence type="ECO:0000313" key="2">
    <source>
        <dbReference type="Proteomes" id="UP000502508"/>
    </source>
</evidence>